<comment type="caution">
    <text evidence="2">The sequence shown here is derived from an EMBL/GenBank/DDBJ whole genome shotgun (WGS) entry which is preliminary data.</text>
</comment>
<dbReference type="AlphaFoldDB" id="A0A2Z6QLL9"/>
<dbReference type="PANTHER" id="PTHR45786:SF74">
    <property type="entry name" value="ATP-DEPENDENT DNA HELICASE"/>
    <property type="match status" value="1"/>
</dbReference>
<proteinExistence type="predicted"/>
<accession>A0A2Z6QLL9</accession>
<feature type="domain" description="Helitron helicase-like" evidence="1">
    <location>
        <begin position="326"/>
        <end position="503"/>
    </location>
</feature>
<dbReference type="Pfam" id="PF14214">
    <property type="entry name" value="Helitron_like_N"/>
    <property type="match status" value="1"/>
</dbReference>
<reference evidence="2 3" key="1">
    <citation type="submission" date="2017-11" db="EMBL/GenBank/DDBJ databases">
        <title>The genome of Rhizophagus clarus HR1 reveals common genetic basis of auxotrophy among arbuscular mycorrhizal fungi.</title>
        <authorList>
            <person name="Kobayashi Y."/>
        </authorList>
    </citation>
    <scope>NUCLEOTIDE SEQUENCE [LARGE SCALE GENOMIC DNA]</scope>
    <source>
        <strain evidence="2 3">HR1</strain>
    </source>
</reference>
<dbReference type="InterPro" id="IPR025476">
    <property type="entry name" value="Helitron_helicase-like"/>
</dbReference>
<evidence type="ECO:0000313" key="2">
    <source>
        <dbReference type="EMBL" id="GBB91113.1"/>
    </source>
</evidence>
<evidence type="ECO:0000313" key="3">
    <source>
        <dbReference type="Proteomes" id="UP000247702"/>
    </source>
</evidence>
<keyword evidence="3" id="KW-1185">Reference proteome</keyword>
<sequence length="755" mass="87470">MAPEQEAAETPQLRQRRLTKERQICFRKRQKNNERGTDELGCVDNGITRHELGRMDQTCVHCGTKFWLEEKDHNSSHASPTFSFCCAHGKVLLPRLHEPPPYLLNLYTSSECDAISFRKNIRRYNNVLACTSFGASIDTIPGQGISNFRIHSQVYHLIGSLLPEEGQQPAFAQLYIYDSEHENEHRNNVMQELDNEILQNLLKMLDECNPYIQNFRHIRDLIKTNTPGEIFMIIHGDRTRDPHHYNAPTASEVAAIMVGDGHELHTTNRDILLRMHDGCLQRISEIHPSYDPLHYILLFPRGDDGWHVDVPLMGATRRERVTAMQFYSYRLQIRDGDWLQRAGRLYQQYIVDQYAKVEQNRLNYLRHNQASLRTDLYNGVSDAIHTGDSTQVGQRIILPSSFAGGPRQMYQLYQDAMTIVSYFGKPDLFVTFTCNPKWPEITRELLPHQSAVDRPDLTARIFHIKLQELLKDLLQRNCLGKIIAYIYVIEFQKRGLPHAHFLLILAPEDKLRSTDNYDSIVSAEIPNPVTHPLAYETVSKMMMHGPCGVINPAAPCMKDGVCQKHYPKSFHENTQEDNNGYPTYRRRNNGCFVEISNGFRLDNRWIVPHNVDLVTKHNAHINVEICSSVLSIKYLYKYVYKGHDRATITLYHENIQRTLDHQAEPIDEIKLYLDARYVSASESIWRIFHYRMHGRSPKVQRLAVHLPNHQYITFQDGEDLQDVIDRANSRKITLTAWFQENMDNDAAHPAKPLQL</sequence>
<organism evidence="2 3">
    <name type="scientific">Rhizophagus clarus</name>
    <dbReference type="NCBI Taxonomy" id="94130"/>
    <lineage>
        <taxon>Eukaryota</taxon>
        <taxon>Fungi</taxon>
        <taxon>Fungi incertae sedis</taxon>
        <taxon>Mucoromycota</taxon>
        <taxon>Glomeromycotina</taxon>
        <taxon>Glomeromycetes</taxon>
        <taxon>Glomerales</taxon>
        <taxon>Glomeraceae</taxon>
        <taxon>Rhizophagus</taxon>
    </lineage>
</organism>
<dbReference type="STRING" id="94130.A0A2Z6QLL9"/>
<dbReference type="EMBL" id="BEXD01000917">
    <property type="protein sequence ID" value="GBB91113.1"/>
    <property type="molecule type" value="Genomic_DNA"/>
</dbReference>
<evidence type="ECO:0000259" key="1">
    <source>
        <dbReference type="Pfam" id="PF14214"/>
    </source>
</evidence>
<name>A0A2Z6QLL9_9GLOM</name>
<dbReference type="Proteomes" id="UP000247702">
    <property type="component" value="Unassembled WGS sequence"/>
</dbReference>
<dbReference type="PANTHER" id="PTHR45786">
    <property type="entry name" value="DNA BINDING PROTEIN-LIKE"/>
    <property type="match status" value="1"/>
</dbReference>
<protein>
    <recommendedName>
        <fullName evidence="1">Helitron helicase-like domain-containing protein</fullName>
    </recommendedName>
</protein>
<gene>
    <name evidence="2" type="ORF">RclHR1_18230003</name>
</gene>